<name>A0A024TGU8_9STRA</name>
<dbReference type="RefSeq" id="XP_008878576.1">
    <property type="nucleotide sequence ID" value="XM_008880354.1"/>
</dbReference>
<sequence length="408" mass="45288">MLGYQCVVGNADACVPIDVSVLAGHQGVDEDPECLLELMHAHFVGRCLHCLLRPFGATVQATKPNEILHWDFLFMDGGYILVAKDDFSQFSGSGQPTLRTRKLCDQASQFKNEVIVELQHVLRAHHHFTKARCPWANGTVESAMKTTLKTFRALLLEWLMRLDQWRLIVLVVMLILNHSPPDTIGGVAPITAMTGIRAMSPLDLICVDGPIQSTTLEDLWSVRHDEVKAMAKALDIMHEQVASKSAKKRDRRATNVTWRGPAQVVRVISDWIYEIQNLITGVAREAHSSRLKFYADDSLDVSEDLLRHVAYNADGHVVDDFLGCRWRGLQIIENSWEPATNLLEDLPLAFKKYARANAQDATVVAMAKALGVLQSLGGIVANLPFAEPLGSHQEAAQGFSSLGWVKPQ</sequence>
<dbReference type="GO" id="GO:0003676">
    <property type="term" value="F:nucleic acid binding"/>
    <property type="evidence" value="ECO:0007669"/>
    <property type="project" value="InterPro"/>
</dbReference>
<dbReference type="CDD" id="cd00024">
    <property type="entry name" value="CD_CSD"/>
    <property type="match status" value="1"/>
</dbReference>
<dbReference type="GO" id="GO:0015074">
    <property type="term" value="P:DNA integration"/>
    <property type="evidence" value="ECO:0007669"/>
    <property type="project" value="InterPro"/>
</dbReference>
<dbReference type="InterPro" id="IPR023779">
    <property type="entry name" value="Chromodomain_CS"/>
</dbReference>
<evidence type="ECO:0000313" key="2">
    <source>
        <dbReference type="EMBL" id="ETV92806.1"/>
    </source>
</evidence>
<dbReference type="SUPFAM" id="SSF53098">
    <property type="entry name" value="Ribonuclease H-like"/>
    <property type="match status" value="1"/>
</dbReference>
<dbReference type="AlphaFoldDB" id="A0A024TGU8"/>
<dbReference type="InterPro" id="IPR012337">
    <property type="entry name" value="RNaseH-like_sf"/>
</dbReference>
<evidence type="ECO:0000259" key="1">
    <source>
        <dbReference type="PROSITE" id="PS50994"/>
    </source>
</evidence>
<proteinExistence type="predicted"/>
<dbReference type="STRING" id="157072.A0A024TGU8"/>
<dbReference type="InterPro" id="IPR036397">
    <property type="entry name" value="RNaseH_sf"/>
</dbReference>
<dbReference type="VEuPathDB" id="FungiDB:H310_13019"/>
<dbReference type="InterPro" id="IPR001584">
    <property type="entry name" value="Integrase_cat-core"/>
</dbReference>
<dbReference type="OrthoDB" id="78677at2759"/>
<feature type="domain" description="Integrase catalytic" evidence="1">
    <location>
        <begin position="105"/>
        <end position="197"/>
    </location>
</feature>
<dbReference type="PROSITE" id="PS00598">
    <property type="entry name" value="CHROMO_1"/>
    <property type="match status" value="1"/>
</dbReference>
<dbReference type="PROSITE" id="PS50994">
    <property type="entry name" value="INTEGRASE"/>
    <property type="match status" value="1"/>
</dbReference>
<dbReference type="GeneID" id="20090069"/>
<reference evidence="2" key="1">
    <citation type="submission" date="2013-12" db="EMBL/GenBank/DDBJ databases">
        <title>The Genome Sequence of Aphanomyces invadans NJM9701.</title>
        <authorList>
            <consortium name="The Broad Institute Genomics Platform"/>
            <person name="Russ C."/>
            <person name="Tyler B."/>
            <person name="van West P."/>
            <person name="Dieguez-Uribeondo J."/>
            <person name="Young S.K."/>
            <person name="Zeng Q."/>
            <person name="Gargeya S."/>
            <person name="Fitzgerald M."/>
            <person name="Abouelleil A."/>
            <person name="Alvarado L."/>
            <person name="Chapman S.B."/>
            <person name="Gainer-Dewar J."/>
            <person name="Goldberg J."/>
            <person name="Griggs A."/>
            <person name="Gujja S."/>
            <person name="Hansen M."/>
            <person name="Howarth C."/>
            <person name="Imamovic A."/>
            <person name="Ireland A."/>
            <person name="Larimer J."/>
            <person name="McCowan C."/>
            <person name="Murphy C."/>
            <person name="Pearson M."/>
            <person name="Poon T.W."/>
            <person name="Priest M."/>
            <person name="Roberts A."/>
            <person name="Saif S."/>
            <person name="Shea T."/>
            <person name="Sykes S."/>
            <person name="Wortman J."/>
            <person name="Nusbaum C."/>
            <person name="Birren B."/>
        </authorList>
    </citation>
    <scope>NUCLEOTIDE SEQUENCE [LARGE SCALE GENOMIC DNA]</scope>
    <source>
        <strain evidence="2">NJM9701</strain>
    </source>
</reference>
<dbReference type="eggNOG" id="KOG0017">
    <property type="taxonomic scope" value="Eukaryota"/>
</dbReference>
<accession>A0A024TGU8</accession>
<gene>
    <name evidence="2" type="ORF">H310_13019</name>
</gene>
<organism evidence="2">
    <name type="scientific">Aphanomyces invadans</name>
    <dbReference type="NCBI Taxonomy" id="157072"/>
    <lineage>
        <taxon>Eukaryota</taxon>
        <taxon>Sar</taxon>
        <taxon>Stramenopiles</taxon>
        <taxon>Oomycota</taxon>
        <taxon>Saprolegniomycetes</taxon>
        <taxon>Saprolegniales</taxon>
        <taxon>Verrucalvaceae</taxon>
        <taxon>Aphanomyces</taxon>
    </lineage>
</organism>
<dbReference type="EMBL" id="KI913997">
    <property type="protein sequence ID" value="ETV92806.1"/>
    <property type="molecule type" value="Genomic_DNA"/>
</dbReference>
<dbReference type="Gene3D" id="3.30.420.10">
    <property type="entry name" value="Ribonuclease H-like superfamily/Ribonuclease H"/>
    <property type="match status" value="1"/>
</dbReference>
<protein>
    <recommendedName>
        <fullName evidence="1">Integrase catalytic domain-containing protein</fullName>
    </recommendedName>
</protein>